<accession>A0ABT3J8C9</accession>
<dbReference type="RefSeq" id="WP_264773083.1">
    <property type="nucleotide sequence ID" value="NZ_JAPDOG010000022.1"/>
</dbReference>
<gene>
    <name evidence="1" type="ORF">OM960_19030</name>
</gene>
<dbReference type="EMBL" id="JAPDOG010000022">
    <property type="protein sequence ID" value="MCW3783639.1"/>
    <property type="molecule type" value="Genomic_DNA"/>
</dbReference>
<keyword evidence="2" id="KW-1185">Reference proteome</keyword>
<sequence length="48" mass="5458">MLDTLHERRTDVGDPGGGFFALDWIERHDRDAPHRLALLDVASGRRDT</sequence>
<reference evidence="1 2" key="1">
    <citation type="submission" date="2022-10" db="EMBL/GenBank/DDBJ databases">
        <title>Defluviimonas sp. CAU 1641 isolated from mud.</title>
        <authorList>
            <person name="Kim W."/>
        </authorList>
    </citation>
    <scope>NUCLEOTIDE SEQUENCE [LARGE SCALE GENOMIC DNA]</scope>
    <source>
        <strain evidence="1 2">CAU 1641</strain>
    </source>
</reference>
<evidence type="ECO:0000313" key="2">
    <source>
        <dbReference type="Proteomes" id="UP001207582"/>
    </source>
</evidence>
<evidence type="ECO:0000313" key="1">
    <source>
        <dbReference type="EMBL" id="MCW3783639.1"/>
    </source>
</evidence>
<comment type="caution">
    <text evidence="1">The sequence shown here is derived from an EMBL/GenBank/DDBJ whole genome shotgun (WGS) entry which is preliminary data.</text>
</comment>
<name>A0ABT3J8C9_9RHOB</name>
<dbReference type="Proteomes" id="UP001207582">
    <property type="component" value="Unassembled WGS sequence"/>
</dbReference>
<proteinExistence type="predicted"/>
<organism evidence="1 2">
    <name type="scientific">Defluviimonas salinarum</name>
    <dbReference type="NCBI Taxonomy" id="2992147"/>
    <lineage>
        <taxon>Bacteria</taxon>
        <taxon>Pseudomonadati</taxon>
        <taxon>Pseudomonadota</taxon>
        <taxon>Alphaproteobacteria</taxon>
        <taxon>Rhodobacterales</taxon>
        <taxon>Paracoccaceae</taxon>
        <taxon>Albidovulum</taxon>
    </lineage>
</organism>
<protein>
    <submittedName>
        <fullName evidence="1">Uncharacterized protein</fullName>
    </submittedName>
</protein>